<dbReference type="OMA" id="CIRAHAM"/>
<dbReference type="GeneTree" id="ENSGT00940000163096"/>
<dbReference type="PANTHER" id="PTHR45913:SF5">
    <property type="entry name" value="GENERAL TRANSCRIPTION FACTOR II-I REPEAT DOMAIN-CONTAINING PROTEIN 2A-LIKE PROTEIN"/>
    <property type="match status" value="1"/>
</dbReference>
<dbReference type="HOGENOM" id="CLU_122202_0_0_1"/>
<name>H3A1Q4_LATCH</name>
<dbReference type="AlphaFoldDB" id="H3A1Q4"/>
<dbReference type="Ensembl" id="ENSLACT00000003607.1">
    <property type="protein sequence ID" value="ENSLACP00000003575.1"/>
    <property type="gene ID" value="ENSLACG00000003184.1"/>
</dbReference>
<accession>H3A1Q4</accession>
<dbReference type="Bgee" id="ENSLACG00000003184">
    <property type="expression patterns" value="Expressed in muscle tissue and 2 other cell types or tissues"/>
</dbReference>
<proteinExistence type="predicted"/>
<evidence type="ECO:0000313" key="1">
    <source>
        <dbReference type="Ensembl" id="ENSLACP00000003575.1"/>
    </source>
</evidence>
<evidence type="ECO:0000313" key="2">
    <source>
        <dbReference type="Proteomes" id="UP000008672"/>
    </source>
</evidence>
<dbReference type="STRING" id="7897.ENSLACP00000003575"/>
<reference evidence="2" key="1">
    <citation type="submission" date="2011-08" db="EMBL/GenBank/DDBJ databases">
        <title>The draft genome of Latimeria chalumnae.</title>
        <authorList>
            <person name="Di Palma F."/>
            <person name="Alfoldi J."/>
            <person name="Johnson J."/>
            <person name="Berlin A."/>
            <person name="Gnerre S."/>
            <person name="Jaffe D."/>
            <person name="MacCallum I."/>
            <person name="Young S."/>
            <person name="Walker B.J."/>
            <person name="Lander E."/>
            <person name="Lindblad-Toh K."/>
        </authorList>
    </citation>
    <scope>NUCLEOTIDE SEQUENCE [LARGE SCALE GENOMIC DNA]</scope>
    <source>
        <strain evidence="2">Wild caught</strain>
    </source>
</reference>
<dbReference type="PANTHER" id="PTHR45913">
    <property type="entry name" value="EPM2A-INTERACTING PROTEIN 1"/>
    <property type="match status" value="1"/>
</dbReference>
<dbReference type="eggNOG" id="ENOG502QS6T">
    <property type="taxonomic scope" value="Eukaryota"/>
</dbReference>
<protein>
    <submittedName>
        <fullName evidence="1">Uncharacterized protein</fullName>
    </submittedName>
</protein>
<sequence>TEELVNLASMHGTVNGLDMFNELSKTFKDCGLEWDKLVSVTPYGTPAMIGSQNGLIAHIRKKVSDQDALCIIHQEALSSSVVRLKYTMEVIVKTVNCIRAHAMNHRVFKVFLGEVAMPYGGLSYHTEARKLQNRNHVISHLYDTVTTFQAKVVGKNVTLPEPTNI</sequence>
<dbReference type="EMBL" id="AFYH01157895">
    <property type="status" value="NOT_ANNOTATED_CDS"/>
    <property type="molecule type" value="Genomic_DNA"/>
</dbReference>
<dbReference type="Proteomes" id="UP000008672">
    <property type="component" value="Unassembled WGS sequence"/>
</dbReference>
<dbReference type="InParanoid" id="H3A1Q4"/>
<organism evidence="1 2">
    <name type="scientific">Latimeria chalumnae</name>
    <name type="common">Coelacanth</name>
    <dbReference type="NCBI Taxonomy" id="7897"/>
    <lineage>
        <taxon>Eukaryota</taxon>
        <taxon>Metazoa</taxon>
        <taxon>Chordata</taxon>
        <taxon>Craniata</taxon>
        <taxon>Vertebrata</taxon>
        <taxon>Euteleostomi</taxon>
        <taxon>Coelacanthiformes</taxon>
        <taxon>Coelacanthidae</taxon>
        <taxon>Latimeria</taxon>
    </lineage>
</organism>
<keyword evidence="2" id="KW-1185">Reference proteome</keyword>
<reference evidence="1" key="3">
    <citation type="submission" date="2025-09" db="UniProtKB">
        <authorList>
            <consortium name="Ensembl"/>
        </authorList>
    </citation>
    <scope>IDENTIFICATION</scope>
</reference>
<reference evidence="1" key="2">
    <citation type="submission" date="2025-08" db="UniProtKB">
        <authorList>
            <consortium name="Ensembl"/>
        </authorList>
    </citation>
    <scope>IDENTIFICATION</scope>
</reference>